<protein>
    <submittedName>
        <fullName evidence="1">Uncharacterized protein</fullName>
    </submittedName>
</protein>
<accession>A0ACB7G083</accession>
<reference evidence="2" key="1">
    <citation type="journal article" date="2016" name="Nat. Biotechnol.">
        <title>Sequencing wild and cultivated cassava and related species reveals extensive interspecific hybridization and genetic diversity.</title>
        <authorList>
            <person name="Bredeson J.V."/>
            <person name="Lyons J.B."/>
            <person name="Prochnik S.E."/>
            <person name="Wu G.A."/>
            <person name="Ha C.M."/>
            <person name="Edsinger-Gonzales E."/>
            <person name="Grimwood J."/>
            <person name="Schmutz J."/>
            <person name="Rabbi I.Y."/>
            <person name="Egesi C."/>
            <person name="Nauluvula P."/>
            <person name="Lebot V."/>
            <person name="Ndunguru J."/>
            <person name="Mkamilo G."/>
            <person name="Bart R.S."/>
            <person name="Setter T.L."/>
            <person name="Gleadow R.M."/>
            <person name="Kulakow P."/>
            <person name="Ferguson M.E."/>
            <person name="Rounsley S."/>
            <person name="Rokhsar D.S."/>
        </authorList>
    </citation>
    <scope>NUCLEOTIDE SEQUENCE [LARGE SCALE GENOMIC DNA]</scope>
    <source>
        <strain evidence="2">cv. AM560-2</strain>
    </source>
</reference>
<dbReference type="Proteomes" id="UP000091857">
    <property type="component" value="Chromosome 18"/>
</dbReference>
<gene>
    <name evidence="1" type="ORF">MANES_18G125850v8</name>
</gene>
<sequence length="108" mass="12659">MEIKVEGFYGCGRFGQPRRCNFFRWIDSENCRSCQVALLRMMLRLQEAEDEVVEARVREVEILCELRKMIEMNKLESTLLLYANEIIDMKKLQSSAKLSNGVMKCICK</sequence>
<evidence type="ECO:0000313" key="1">
    <source>
        <dbReference type="EMBL" id="KAG8633658.1"/>
    </source>
</evidence>
<name>A0ACB7G083_MANES</name>
<comment type="caution">
    <text evidence="1">The sequence shown here is derived from an EMBL/GenBank/DDBJ whole genome shotgun (WGS) entry which is preliminary data.</text>
</comment>
<dbReference type="EMBL" id="CM004404">
    <property type="protein sequence ID" value="KAG8633658.1"/>
    <property type="molecule type" value="Genomic_DNA"/>
</dbReference>
<evidence type="ECO:0000313" key="2">
    <source>
        <dbReference type="Proteomes" id="UP000091857"/>
    </source>
</evidence>
<proteinExistence type="predicted"/>
<organism evidence="1 2">
    <name type="scientific">Manihot esculenta</name>
    <name type="common">Cassava</name>
    <name type="synonym">Jatropha manihot</name>
    <dbReference type="NCBI Taxonomy" id="3983"/>
    <lineage>
        <taxon>Eukaryota</taxon>
        <taxon>Viridiplantae</taxon>
        <taxon>Streptophyta</taxon>
        <taxon>Embryophyta</taxon>
        <taxon>Tracheophyta</taxon>
        <taxon>Spermatophyta</taxon>
        <taxon>Magnoliopsida</taxon>
        <taxon>eudicotyledons</taxon>
        <taxon>Gunneridae</taxon>
        <taxon>Pentapetalae</taxon>
        <taxon>rosids</taxon>
        <taxon>fabids</taxon>
        <taxon>Malpighiales</taxon>
        <taxon>Euphorbiaceae</taxon>
        <taxon>Crotonoideae</taxon>
        <taxon>Manihoteae</taxon>
        <taxon>Manihot</taxon>
    </lineage>
</organism>
<keyword evidence="2" id="KW-1185">Reference proteome</keyword>